<dbReference type="Pfam" id="PF21530">
    <property type="entry name" value="Pif1_2B_dom"/>
    <property type="match status" value="1"/>
</dbReference>
<evidence type="ECO:0000313" key="3">
    <source>
        <dbReference type="Proteomes" id="UP000499080"/>
    </source>
</evidence>
<protein>
    <recommendedName>
        <fullName evidence="1">DNA helicase Pif1-like 2B domain-containing protein</fullName>
    </recommendedName>
</protein>
<dbReference type="EMBL" id="BGPR01003992">
    <property type="protein sequence ID" value="GBM94681.1"/>
    <property type="molecule type" value="Genomic_DNA"/>
</dbReference>
<evidence type="ECO:0000259" key="1">
    <source>
        <dbReference type="Pfam" id="PF21530"/>
    </source>
</evidence>
<dbReference type="Proteomes" id="UP000499080">
    <property type="component" value="Unassembled WGS sequence"/>
</dbReference>
<dbReference type="OrthoDB" id="6428367at2759"/>
<evidence type="ECO:0000313" key="2">
    <source>
        <dbReference type="EMBL" id="GBM94681.1"/>
    </source>
</evidence>
<proteinExistence type="predicted"/>
<organism evidence="2 3">
    <name type="scientific">Araneus ventricosus</name>
    <name type="common">Orbweaver spider</name>
    <name type="synonym">Epeira ventricosa</name>
    <dbReference type="NCBI Taxonomy" id="182803"/>
    <lineage>
        <taxon>Eukaryota</taxon>
        <taxon>Metazoa</taxon>
        <taxon>Ecdysozoa</taxon>
        <taxon>Arthropoda</taxon>
        <taxon>Chelicerata</taxon>
        <taxon>Arachnida</taxon>
        <taxon>Araneae</taxon>
        <taxon>Araneomorphae</taxon>
        <taxon>Entelegynae</taxon>
        <taxon>Araneoidea</taxon>
        <taxon>Araneidae</taxon>
        <taxon>Araneus</taxon>
    </lineage>
</organism>
<sequence>MRKIKLLLHEINNRILAMVPGAVIEYRSFDTVVDADETVSFRPEFLNSLYPAGLPPHSLTIKTGCPIILLGNQDPPTLCNGTRL</sequence>
<accession>A0A4Y2JWL0</accession>
<comment type="caution">
    <text evidence="2">The sequence shown here is derived from an EMBL/GenBank/DDBJ whole genome shotgun (WGS) entry which is preliminary data.</text>
</comment>
<keyword evidence="3" id="KW-1185">Reference proteome</keyword>
<feature type="domain" description="DNA helicase Pif1-like 2B" evidence="1">
    <location>
        <begin position="44"/>
        <end position="84"/>
    </location>
</feature>
<reference evidence="2 3" key="1">
    <citation type="journal article" date="2019" name="Sci. Rep.">
        <title>Orb-weaving spider Araneus ventricosus genome elucidates the spidroin gene catalogue.</title>
        <authorList>
            <person name="Kono N."/>
            <person name="Nakamura H."/>
            <person name="Ohtoshi R."/>
            <person name="Moran D.A.P."/>
            <person name="Shinohara A."/>
            <person name="Yoshida Y."/>
            <person name="Fujiwara M."/>
            <person name="Mori M."/>
            <person name="Tomita M."/>
            <person name="Arakawa K."/>
        </authorList>
    </citation>
    <scope>NUCLEOTIDE SEQUENCE [LARGE SCALE GENOMIC DNA]</scope>
</reference>
<dbReference type="InterPro" id="IPR049163">
    <property type="entry name" value="Pif1-like_2B_dom"/>
</dbReference>
<dbReference type="AlphaFoldDB" id="A0A4Y2JWL0"/>
<dbReference type="PANTHER" id="PTHR10492:SF92">
    <property type="entry name" value="ATP-DEPENDENT DNA HELICASE"/>
    <property type="match status" value="1"/>
</dbReference>
<dbReference type="PANTHER" id="PTHR10492">
    <property type="match status" value="1"/>
</dbReference>
<gene>
    <name evidence="2" type="ORF">AVEN_274903_1</name>
</gene>
<name>A0A4Y2JWL0_ARAVE</name>